<dbReference type="InterPro" id="IPR015077">
    <property type="entry name" value="DUF1858"/>
</dbReference>
<evidence type="ECO:0000256" key="1">
    <source>
        <dbReference type="SAM" id="MobiDB-lite"/>
    </source>
</evidence>
<dbReference type="PANTHER" id="PTHR39966">
    <property type="entry name" value="BLL2471 PROTEIN-RELATED"/>
    <property type="match status" value="1"/>
</dbReference>
<keyword evidence="6" id="KW-1185">Reference proteome</keyword>
<proteinExistence type="predicted"/>
<feature type="compositionally biased region" description="Basic and acidic residues" evidence="1">
    <location>
        <begin position="93"/>
        <end position="102"/>
    </location>
</feature>
<feature type="domain" description="DUF438" evidence="3">
    <location>
        <begin position="107"/>
        <end position="171"/>
    </location>
</feature>
<dbReference type="InterPro" id="IPR007380">
    <property type="entry name" value="DUF438"/>
</dbReference>
<accession>A0A6N7J0C1</accession>
<comment type="caution">
    <text evidence="5">The sequence shown here is derived from an EMBL/GenBank/DDBJ whole genome shotgun (WGS) entry which is preliminary data.</text>
</comment>
<dbReference type="SUPFAM" id="SSF140683">
    <property type="entry name" value="SP0561-like"/>
    <property type="match status" value="1"/>
</dbReference>
<organism evidence="5 6">
    <name type="scientific">Candidatus Weimeria bifida</name>
    <dbReference type="NCBI Taxonomy" id="2599074"/>
    <lineage>
        <taxon>Bacteria</taxon>
        <taxon>Bacillati</taxon>
        <taxon>Bacillota</taxon>
        <taxon>Clostridia</taxon>
        <taxon>Lachnospirales</taxon>
        <taxon>Lachnospiraceae</taxon>
        <taxon>Candidatus Weimeria</taxon>
    </lineage>
</organism>
<dbReference type="Pfam" id="PF08984">
    <property type="entry name" value="DUF1858"/>
    <property type="match status" value="1"/>
</dbReference>
<evidence type="ECO:0000313" key="5">
    <source>
        <dbReference type="EMBL" id="MQN02058.1"/>
    </source>
</evidence>
<evidence type="ECO:0000313" key="6">
    <source>
        <dbReference type="Proteomes" id="UP000460257"/>
    </source>
</evidence>
<dbReference type="Pfam" id="PF01814">
    <property type="entry name" value="Hemerythrin"/>
    <property type="match status" value="1"/>
</dbReference>
<reference evidence="5" key="1">
    <citation type="journal article" date="2020" name="Appl. Environ. Microbiol.">
        <title>Medium-Chain Fatty Acid Synthesis by 'Candidatus Weimeria bifida' gen. nov., sp. nov., and 'Candidatus Pseudoramibacter fermentans' sp. nov.</title>
        <authorList>
            <person name="Scarborough M.J."/>
            <person name="Myers K.S."/>
            <person name="Donohue T.J."/>
            <person name="Noguera D.R."/>
        </authorList>
    </citation>
    <scope>NUCLEOTIDE SEQUENCE</scope>
    <source>
        <strain evidence="5">LCO1.1</strain>
    </source>
</reference>
<evidence type="ECO:0000259" key="3">
    <source>
        <dbReference type="Pfam" id="PF04282"/>
    </source>
</evidence>
<dbReference type="GO" id="GO:0005886">
    <property type="term" value="C:plasma membrane"/>
    <property type="evidence" value="ECO:0007669"/>
    <property type="project" value="TreeGrafter"/>
</dbReference>
<sequence length="511" mass="57999">MSKKIDLNKTVFELTKQYPELIDIMAKLGFTEITKKPVLNSVGKLMTIPKGAKMKNISMMDVVSALMANGFELEGKMPEIKIPDASPAPAADSKAEASGDDSRTELLKSYLRRLGDGEDLESVRADFVKEFSDVDASEIMKAEQELMQEGTPLSEVQRLCDIHSALFHGATREEQIANAEKAVEESIQQKKIQEELKKRDSFPKKDYSNKKEKAAALEEISGHPLQTLTEENNALSDLLAKFKETRDESLISRIREISTHYAKKGDLLYPLLKVRYGISGPSDVMWTVDDEIRDELGALEKLNDHDESWNERLDAVLQRAEEMIYKEQNILFPICAVNFTDEEWQSIYQDSKDYADCLGVSRKTWDEGKNATKPASASYDGEIVLPGGHFTIEQLTALLNTIPLEITFVDAENINRFFNDGPKVFKRPGMAIDREVFSCHPPKVEPMVRQIIDDFRNGRRDEVPVWMKKGGKTMLVRYMAVRDSKGNYLGTAEFVQDMEFAREHFEEENKD</sequence>
<dbReference type="Proteomes" id="UP000460257">
    <property type="component" value="Unassembled WGS sequence"/>
</dbReference>
<dbReference type="Pfam" id="PF13596">
    <property type="entry name" value="PAS_10"/>
    <property type="match status" value="1"/>
</dbReference>
<dbReference type="AlphaFoldDB" id="A0A6N7J0C1"/>
<dbReference type="InterPro" id="IPR038062">
    <property type="entry name" value="ScdA-like_N_sf"/>
</dbReference>
<dbReference type="InterPro" id="IPR012312">
    <property type="entry name" value="Hemerythrin-like"/>
</dbReference>
<dbReference type="Gene3D" id="1.10.3910.10">
    <property type="entry name" value="SP0561-like"/>
    <property type="match status" value="1"/>
</dbReference>
<protein>
    <submittedName>
        <fullName evidence="5">DUF438 domain-containing protein</fullName>
    </submittedName>
</protein>
<name>A0A6N7J0C1_9FIRM</name>
<feature type="domain" description="DUF1858" evidence="4">
    <location>
        <begin position="5"/>
        <end position="61"/>
    </location>
</feature>
<feature type="compositionally biased region" description="Low complexity" evidence="1">
    <location>
        <begin position="83"/>
        <end position="92"/>
    </location>
</feature>
<feature type="domain" description="Hemerythrin-like" evidence="2">
    <location>
        <begin position="223"/>
        <end position="334"/>
    </location>
</feature>
<dbReference type="Pfam" id="PF04282">
    <property type="entry name" value="DUF438"/>
    <property type="match status" value="1"/>
</dbReference>
<dbReference type="EMBL" id="VOGC01000007">
    <property type="protein sequence ID" value="MQN02058.1"/>
    <property type="molecule type" value="Genomic_DNA"/>
</dbReference>
<feature type="region of interest" description="Disordered" evidence="1">
    <location>
        <begin position="81"/>
        <end position="102"/>
    </location>
</feature>
<evidence type="ECO:0000259" key="2">
    <source>
        <dbReference type="Pfam" id="PF01814"/>
    </source>
</evidence>
<gene>
    <name evidence="5" type="ORF">FRC54_09200</name>
</gene>
<dbReference type="Gene3D" id="1.20.120.520">
    <property type="entry name" value="nmb1532 protein domain like"/>
    <property type="match status" value="1"/>
</dbReference>
<dbReference type="PANTHER" id="PTHR39966:SF3">
    <property type="entry name" value="DUF438 DOMAIN-CONTAINING PROTEIN"/>
    <property type="match status" value="1"/>
</dbReference>
<evidence type="ECO:0000259" key="4">
    <source>
        <dbReference type="Pfam" id="PF08984"/>
    </source>
</evidence>